<accession>A0A8C4PKI7</accession>
<name>A0A8C4PKI7_EQUAS</name>
<dbReference type="CDD" id="cd12403">
    <property type="entry name" value="RRM1_NCL"/>
    <property type="match status" value="1"/>
</dbReference>
<dbReference type="GO" id="GO:0045944">
    <property type="term" value="P:positive regulation of transcription by RNA polymerase II"/>
    <property type="evidence" value="ECO:0007669"/>
    <property type="project" value="Ensembl"/>
</dbReference>
<dbReference type="InterPro" id="IPR035979">
    <property type="entry name" value="RBD_domain_sf"/>
</dbReference>
<dbReference type="FunFam" id="3.30.70.330:FF:000264">
    <property type="entry name" value="nucleolin"/>
    <property type="match status" value="1"/>
</dbReference>
<dbReference type="GO" id="GO:0005730">
    <property type="term" value="C:nucleolus"/>
    <property type="evidence" value="ECO:0007669"/>
    <property type="project" value="UniProtKB-SubCell"/>
</dbReference>
<dbReference type="GO" id="GO:0043560">
    <property type="term" value="F:insulin receptor substrate binding"/>
    <property type="evidence" value="ECO:0007669"/>
    <property type="project" value="Ensembl"/>
</dbReference>
<dbReference type="PANTHER" id="PTHR23236:SF119">
    <property type="entry name" value="NUCLEAR RNA-BINDING PROTEIN SART-3"/>
    <property type="match status" value="1"/>
</dbReference>
<dbReference type="InterPro" id="IPR034233">
    <property type="entry name" value="Nucleolin_RRM2"/>
</dbReference>
<evidence type="ECO:0000259" key="17">
    <source>
        <dbReference type="PROSITE" id="PS50102"/>
    </source>
</evidence>
<dbReference type="Ensembl" id="ENSEAST00005013532.2">
    <property type="protein sequence ID" value="ENSEASP00005012464.2"/>
    <property type="gene ID" value="ENSEASG00005008488.2"/>
</dbReference>
<reference evidence="18" key="2">
    <citation type="submission" date="2025-08" db="UniProtKB">
        <authorList>
            <consortium name="Ensembl"/>
        </authorList>
    </citation>
    <scope>IDENTIFICATION</scope>
</reference>
<dbReference type="FunFam" id="3.30.70.330:FF:001072">
    <property type="entry name" value="Nucleolin"/>
    <property type="match status" value="1"/>
</dbReference>
<feature type="compositionally biased region" description="Low complexity" evidence="16">
    <location>
        <begin position="136"/>
        <end position="153"/>
    </location>
</feature>
<protein>
    <recommendedName>
        <fullName evidence="3">Nucleolin</fullName>
    </recommendedName>
</protein>
<gene>
    <name evidence="18" type="primary">NCL</name>
</gene>
<evidence type="ECO:0000256" key="8">
    <source>
        <dbReference type="ARBA" id="ARBA00022737"/>
    </source>
</evidence>
<comment type="subcellular location">
    <subcellularLocation>
        <location evidence="1">Cytoplasm</location>
    </subcellularLocation>
    <subcellularLocation>
        <location evidence="2">Nucleus</location>
        <location evidence="2">Nucleolus</location>
    </subcellularLocation>
</comment>
<dbReference type="GO" id="GO:0005654">
    <property type="term" value="C:nucleoplasm"/>
    <property type="evidence" value="ECO:0007669"/>
    <property type="project" value="Ensembl"/>
</dbReference>
<evidence type="ECO:0000256" key="10">
    <source>
        <dbReference type="ARBA" id="ARBA00022884"/>
    </source>
</evidence>
<dbReference type="AlphaFoldDB" id="A0A8C4PKI7"/>
<sequence length="734" mass="79524">MVDFGSVVLNMCVLYEGNGKREAGKNQGDPKKMAPPPKEVEEESEDEEMSEDEDDESSGEEVVIPQKKGKKATTTPAKKVMVSPTKKVAVATPAKKAVVTPGKKAAALQAKKTVTPAKAVATPGKKGATPGKALVATPGKKGAATPAKGAKNGKNAKKEDSDEEDDDDSEEDEEDDEDEDEDEFEPAVMKAAAAAAPASDDEDDEEEDDDDDEDDDEEEEEEEEDEDDSEEEAMETTPAKGKKTAKAVPVKAKSTAEDEDDDEDEDDEEDEEEDDEDEDDDEEEDEDDEEEEEEEPVKEAPGKRKKEMAKQKAAPEAKKQKVEATEPTTSFNLFVGNLNFSKSAPELKTGISDIFAKNDLAVVDVRIGVSRKFGYVDFESAEDLEKALELTGLKVFGNEIKLEKPKGKDSKKDRDARTLLAKNLPYKVTQDELKEVFEDALEIRLVSKDGKSKGIAYIEFKTEADAEKTLEEKQGTEIDGRSISLYYTGEKGQSQDYRGGKNSTWSGESKTLVLSNLSYNATEETLQEVFEKATFIKVPQNQNGKSKGYAFIEFASFEDAKEALNSCNKREIEGRAIRLELQGPRGSPNARSQPSKTLFVKGLSEDTTEETLKESFDGSIRARIVTDRETGSSKGFGFVDFNSEEDAKAAKEAMEDGEIDGNKVTLDWAKPKGEGGFGGRGGGRGGFGGRGGGRGGRGGFGGRGRGGFGGRGGFRGGRGGGGDHKPQGKKTKFE</sequence>
<comment type="function">
    <text evidence="14">Nucleolin is the major nucleolar protein of growing eukaryotic cells. It is found associated with intranucleolar chromatin and pre-ribosomal particles. It induces chromatin decondensation by binding to histone H1. It is thought to play a role in pre-rRNA transcription and ribosome assembly. May play a role in the process of transcriptional elongation. Binds RNA oligonucleotides with 5'-UUAGGG-3' repeats more tightly than the telomeric single-stranded DNA 5'-TTAGGG-3' repeats.</text>
</comment>
<dbReference type="GO" id="GO:0017148">
    <property type="term" value="P:negative regulation of translation"/>
    <property type="evidence" value="ECO:0007669"/>
    <property type="project" value="Ensembl"/>
</dbReference>
<organism evidence="18 19">
    <name type="scientific">Equus asinus</name>
    <name type="common">Donkey</name>
    <name type="synonym">Equus africanus asinus</name>
    <dbReference type="NCBI Taxonomy" id="9793"/>
    <lineage>
        <taxon>Eukaryota</taxon>
        <taxon>Metazoa</taxon>
        <taxon>Chordata</taxon>
        <taxon>Craniata</taxon>
        <taxon>Vertebrata</taxon>
        <taxon>Euteleostomi</taxon>
        <taxon>Mammalia</taxon>
        <taxon>Eutheria</taxon>
        <taxon>Laurasiatheria</taxon>
        <taxon>Perissodactyla</taxon>
        <taxon>Equidae</taxon>
        <taxon>Equus</taxon>
    </lineage>
</organism>
<dbReference type="Pfam" id="PF00076">
    <property type="entry name" value="RRM_1"/>
    <property type="match status" value="4"/>
</dbReference>
<keyword evidence="6" id="KW-1017">Isopeptide bond</keyword>
<dbReference type="GO" id="GO:0046627">
    <property type="term" value="P:negative regulation of insulin receptor signaling pathway"/>
    <property type="evidence" value="ECO:0007669"/>
    <property type="project" value="Ensembl"/>
</dbReference>
<dbReference type="PANTHER" id="PTHR23236">
    <property type="entry name" value="EUKARYOTIC TRANSLATION INITIATION FACTOR 4B/4H"/>
    <property type="match status" value="1"/>
</dbReference>
<dbReference type="GO" id="GO:0001525">
    <property type="term" value="P:angiogenesis"/>
    <property type="evidence" value="ECO:0007669"/>
    <property type="project" value="Ensembl"/>
</dbReference>
<evidence type="ECO:0000256" key="4">
    <source>
        <dbReference type="ARBA" id="ARBA00022481"/>
    </source>
</evidence>
<evidence type="ECO:0000256" key="6">
    <source>
        <dbReference type="ARBA" id="ARBA00022499"/>
    </source>
</evidence>
<dbReference type="PROSITE" id="PS50102">
    <property type="entry name" value="RRM"/>
    <property type="match status" value="4"/>
</dbReference>
<feature type="compositionally biased region" description="Low complexity" evidence="16">
    <location>
        <begin position="110"/>
        <end position="123"/>
    </location>
</feature>
<keyword evidence="5" id="KW-0963">Cytoplasm</keyword>
<evidence type="ECO:0000256" key="3">
    <source>
        <dbReference type="ARBA" id="ARBA00017108"/>
    </source>
</evidence>
<keyword evidence="10 15" id="KW-0694">RNA-binding</keyword>
<dbReference type="GO" id="GO:0005694">
    <property type="term" value="C:chromosome"/>
    <property type="evidence" value="ECO:0007669"/>
    <property type="project" value="Ensembl"/>
</dbReference>
<dbReference type="InterPro" id="IPR034230">
    <property type="entry name" value="Nucleolin_RRM1"/>
</dbReference>
<dbReference type="FunFam" id="3.30.70.330:FF:000278">
    <property type="entry name" value="Nucleolin"/>
    <property type="match status" value="1"/>
</dbReference>
<dbReference type="GO" id="GO:0044547">
    <property type="term" value="F:DNA topoisomerase binding"/>
    <property type="evidence" value="ECO:0007669"/>
    <property type="project" value="Ensembl"/>
</dbReference>
<proteinExistence type="predicted"/>
<keyword evidence="7" id="KW-0597">Phosphoprotein</keyword>
<evidence type="ECO:0000256" key="11">
    <source>
        <dbReference type="ARBA" id="ARBA00022990"/>
    </source>
</evidence>
<evidence type="ECO:0000256" key="14">
    <source>
        <dbReference type="ARBA" id="ARBA00024824"/>
    </source>
</evidence>
<dbReference type="InterPro" id="IPR003954">
    <property type="entry name" value="RRM_euk-type"/>
</dbReference>
<keyword evidence="19" id="KW-1185">Reference proteome</keyword>
<evidence type="ECO:0000313" key="19">
    <source>
        <dbReference type="Proteomes" id="UP000694387"/>
    </source>
</evidence>
<dbReference type="GO" id="GO:1990904">
    <property type="term" value="C:ribonucleoprotein complex"/>
    <property type="evidence" value="ECO:0007669"/>
    <property type="project" value="Ensembl"/>
</dbReference>
<dbReference type="GO" id="GO:0071364">
    <property type="term" value="P:cellular response to epidermal growth factor stimulus"/>
    <property type="evidence" value="ECO:0007669"/>
    <property type="project" value="Ensembl"/>
</dbReference>
<feature type="domain" description="RRM" evidence="17">
    <location>
        <begin position="510"/>
        <end position="584"/>
    </location>
</feature>
<dbReference type="Gene3D" id="3.30.70.330">
    <property type="match status" value="4"/>
</dbReference>
<dbReference type="CDD" id="cd12404">
    <property type="entry name" value="RRM2_NCL"/>
    <property type="match status" value="1"/>
</dbReference>
<evidence type="ECO:0000256" key="2">
    <source>
        <dbReference type="ARBA" id="ARBA00004604"/>
    </source>
</evidence>
<feature type="domain" description="RRM" evidence="17">
    <location>
        <begin position="331"/>
        <end position="407"/>
    </location>
</feature>
<dbReference type="GO" id="GO:0042731">
    <property type="term" value="F:PH domain binding"/>
    <property type="evidence" value="ECO:0007669"/>
    <property type="project" value="Ensembl"/>
</dbReference>
<dbReference type="GeneTree" id="ENSGT00940000157437"/>
<dbReference type="Proteomes" id="UP000694387">
    <property type="component" value="Chromosome 19"/>
</dbReference>
<dbReference type="GO" id="GO:0048027">
    <property type="term" value="F:mRNA 5'-UTR binding"/>
    <property type="evidence" value="ECO:0007669"/>
    <property type="project" value="Ensembl"/>
</dbReference>
<keyword evidence="13" id="KW-0539">Nucleus</keyword>
<evidence type="ECO:0000256" key="9">
    <source>
        <dbReference type="ARBA" id="ARBA00022843"/>
    </source>
</evidence>
<dbReference type="GO" id="GO:0001533">
    <property type="term" value="C:cornified envelope"/>
    <property type="evidence" value="ECO:0007669"/>
    <property type="project" value="Ensembl"/>
</dbReference>
<dbReference type="GO" id="GO:0042802">
    <property type="term" value="F:identical protein binding"/>
    <property type="evidence" value="ECO:0007669"/>
    <property type="project" value="Ensembl"/>
</dbReference>
<evidence type="ECO:0000256" key="7">
    <source>
        <dbReference type="ARBA" id="ARBA00022553"/>
    </source>
</evidence>
<dbReference type="GO" id="GO:0042162">
    <property type="term" value="F:telomeric DNA binding"/>
    <property type="evidence" value="ECO:0007669"/>
    <property type="project" value="Ensembl"/>
</dbReference>
<dbReference type="FunFam" id="3.30.70.330:FF:000265">
    <property type="entry name" value="nucleolin isoform X1"/>
    <property type="match status" value="1"/>
</dbReference>
<evidence type="ECO:0000256" key="16">
    <source>
        <dbReference type="SAM" id="MobiDB-lite"/>
    </source>
</evidence>
<dbReference type="GO" id="GO:0005938">
    <property type="term" value="C:cell cortex"/>
    <property type="evidence" value="ECO:0007669"/>
    <property type="project" value="Ensembl"/>
</dbReference>
<feature type="compositionally biased region" description="Basic and acidic residues" evidence="16">
    <location>
        <begin position="721"/>
        <end position="734"/>
    </location>
</feature>
<feature type="domain" description="RRM" evidence="17">
    <location>
        <begin position="596"/>
        <end position="671"/>
    </location>
</feature>
<dbReference type="CDD" id="cd12406">
    <property type="entry name" value="RRM4_NCL"/>
    <property type="match status" value="1"/>
</dbReference>
<keyword evidence="8" id="KW-0677">Repeat</keyword>
<feature type="domain" description="RRM" evidence="17">
    <location>
        <begin position="417"/>
        <end position="490"/>
    </location>
</feature>
<dbReference type="InterPro" id="IPR012677">
    <property type="entry name" value="Nucleotide-bd_a/b_plait_sf"/>
</dbReference>
<dbReference type="GO" id="GO:0036464">
    <property type="term" value="C:cytoplasmic ribonucleoprotein granule"/>
    <property type="evidence" value="ECO:0007669"/>
    <property type="project" value="Ensembl"/>
</dbReference>
<dbReference type="SMART" id="SM00361">
    <property type="entry name" value="RRM_1"/>
    <property type="match status" value="2"/>
</dbReference>
<feature type="compositionally biased region" description="Acidic residues" evidence="16">
    <location>
        <begin position="257"/>
        <end position="296"/>
    </location>
</feature>
<dbReference type="InterPro" id="IPR034235">
    <property type="entry name" value="Nucleolin_RRM4"/>
</dbReference>
<dbReference type="InterPro" id="IPR000504">
    <property type="entry name" value="RRM_dom"/>
</dbReference>
<keyword evidence="4" id="KW-0488">Methylation</keyword>
<evidence type="ECO:0000256" key="1">
    <source>
        <dbReference type="ARBA" id="ARBA00004496"/>
    </source>
</evidence>
<evidence type="ECO:0000256" key="12">
    <source>
        <dbReference type="ARBA" id="ARBA00023125"/>
    </source>
</evidence>
<reference evidence="18" key="3">
    <citation type="submission" date="2025-09" db="UniProtKB">
        <authorList>
            <consortium name="Ensembl"/>
        </authorList>
    </citation>
    <scope>IDENTIFICATION</scope>
</reference>
<dbReference type="GO" id="GO:1901838">
    <property type="term" value="P:positive regulation of transcription of nucleolar large rRNA by RNA polymerase I"/>
    <property type="evidence" value="ECO:0007669"/>
    <property type="project" value="Ensembl"/>
</dbReference>
<keyword evidence="11" id="KW-0007">Acetylation</keyword>
<feature type="region of interest" description="Disordered" evidence="16">
    <location>
        <begin position="19"/>
        <end position="87"/>
    </location>
</feature>
<keyword evidence="9" id="KW-0832">Ubl conjugation</keyword>
<evidence type="ECO:0000256" key="15">
    <source>
        <dbReference type="PROSITE-ProRule" id="PRU00176"/>
    </source>
</evidence>
<dbReference type="GO" id="GO:1990830">
    <property type="term" value="P:cellular response to leukemia inhibitory factor"/>
    <property type="evidence" value="ECO:0007669"/>
    <property type="project" value="Ensembl"/>
</dbReference>
<feature type="compositionally biased region" description="Gly residues" evidence="16">
    <location>
        <begin position="674"/>
        <end position="720"/>
    </location>
</feature>
<dbReference type="CDD" id="cd12405">
    <property type="entry name" value="RRM3_NCL"/>
    <property type="match status" value="1"/>
</dbReference>
<feature type="compositionally biased region" description="Basic and acidic residues" evidence="16">
    <location>
        <begin position="297"/>
        <end position="324"/>
    </location>
</feature>
<feature type="compositionally biased region" description="Acidic residues" evidence="16">
    <location>
        <begin position="40"/>
        <end position="59"/>
    </location>
</feature>
<feature type="compositionally biased region" description="Low complexity" evidence="16">
    <location>
        <begin position="72"/>
        <end position="87"/>
    </location>
</feature>
<evidence type="ECO:0000313" key="18">
    <source>
        <dbReference type="Ensembl" id="ENSEASP00005012464.2"/>
    </source>
</evidence>
<dbReference type="SMART" id="SM00360">
    <property type="entry name" value="RRM"/>
    <property type="match status" value="4"/>
</dbReference>
<dbReference type="SUPFAM" id="SSF54928">
    <property type="entry name" value="RNA-binding domain, RBD"/>
    <property type="match status" value="3"/>
</dbReference>
<reference evidence="18 19" key="1">
    <citation type="journal article" date="2020" name="Nat. Commun.">
        <title>Donkey genomes provide new insights into domestication and selection for coat color.</title>
        <authorList>
            <person name="Wang"/>
            <person name="C."/>
            <person name="Li"/>
            <person name="H."/>
            <person name="Guo"/>
            <person name="Y."/>
            <person name="Huang"/>
            <person name="J."/>
            <person name="Sun"/>
            <person name="Y."/>
            <person name="Min"/>
            <person name="J."/>
            <person name="Wang"/>
            <person name="J."/>
            <person name="Fang"/>
            <person name="X."/>
            <person name="Zhao"/>
            <person name="Z."/>
            <person name="Wang"/>
            <person name="S."/>
            <person name="Zhang"/>
            <person name="Y."/>
            <person name="Liu"/>
            <person name="Q."/>
            <person name="Jiang"/>
            <person name="Q."/>
            <person name="Wang"/>
            <person name="X."/>
            <person name="Guo"/>
            <person name="Y."/>
            <person name="Yang"/>
            <person name="C."/>
            <person name="Wang"/>
            <person name="Y."/>
            <person name="Tian"/>
            <person name="F."/>
            <person name="Zhuang"/>
            <person name="G."/>
            <person name="Fan"/>
            <person name="Y."/>
            <person name="Gao"/>
            <person name="Q."/>
            <person name="Li"/>
            <person name="Y."/>
            <person name="Ju"/>
            <person name="Z."/>
            <person name="Li"/>
            <person name="J."/>
            <person name="Li"/>
            <person name="R."/>
            <person name="Hou"/>
            <person name="M."/>
            <person name="Yang"/>
            <person name="G."/>
            <person name="Liu"/>
            <person name="G."/>
            <person name="Liu"/>
            <person name="W."/>
            <person name="Guo"/>
            <person name="J."/>
            <person name="Pan"/>
            <person name="S."/>
            <person name="Fan"/>
            <person name="G."/>
            <person name="Zhang"/>
            <person name="W."/>
            <person name="Zhang"/>
            <person name="R."/>
            <person name="Yu"/>
            <person name="J."/>
            <person name="Zhang"/>
            <person name="X."/>
            <person name="Yin"/>
            <person name="Q."/>
            <person name="Ji"/>
            <person name="C."/>
            <person name="Jin"/>
            <person name="Y."/>
            <person name="Yue"/>
            <person name="G."/>
            <person name="Liu"/>
            <person name="M."/>
            <person name="Xu"/>
            <person name="J."/>
            <person name="Liu"/>
            <person name="S."/>
            <person name="Jordana"/>
            <person name="J."/>
            <person name="Noce"/>
            <person name="A."/>
            <person name="Amills"/>
            <person name="M."/>
            <person name="Wu"/>
            <person name="D.D."/>
            <person name="Li"/>
            <person name="S."/>
            <person name="Zhou"/>
            <person name="X. and Zhong"/>
            <person name="J."/>
        </authorList>
    </citation>
    <scope>NUCLEOTIDE SEQUENCE [LARGE SCALE GENOMIC DNA]</scope>
</reference>
<feature type="compositionally biased region" description="Basic and acidic residues" evidence="16">
    <location>
        <begin position="19"/>
        <end position="32"/>
    </location>
</feature>
<evidence type="ECO:0000256" key="13">
    <source>
        <dbReference type="ARBA" id="ARBA00023242"/>
    </source>
</evidence>
<evidence type="ECO:0000256" key="5">
    <source>
        <dbReference type="ARBA" id="ARBA00022490"/>
    </source>
</evidence>
<feature type="region of interest" description="Disordered" evidence="16">
    <location>
        <begin position="662"/>
        <end position="734"/>
    </location>
</feature>
<feature type="region of interest" description="Disordered" evidence="16">
    <location>
        <begin position="106"/>
        <end position="330"/>
    </location>
</feature>
<feature type="compositionally biased region" description="Acidic residues" evidence="16">
    <location>
        <begin position="199"/>
        <end position="234"/>
    </location>
</feature>
<feature type="compositionally biased region" description="Acidic residues" evidence="16">
    <location>
        <begin position="161"/>
        <end position="185"/>
    </location>
</feature>
<dbReference type="InterPro" id="IPR034234">
    <property type="entry name" value="Nucleolin_RRM3"/>
</dbReference>
<keyword evidence="12" id="KW-0238">DNA-binding</keyword>